<gene>
    <name evidence="3" type="ORF">ACFFTU_27040</name>
</gene>
<dbReference type="SUPFAM" id="SSF48317">
    <property type="entry name" value="Acid phosphatase/Vanadium-dependent haloperoxidase"/>
    <property type="match status" value="1"/>
</dbReference>
<dbReference type="PANTHER" id="PTHR14969">
    <property type="entry name" value="SPHINGOSINE-1-PHOSPHATE PHOSPHOHYDROLASE"/>
    <property type="match status" value="1"/>
</dbReference>
<keyword evidence="1" id="KW-0812">Transmembrane</keyword>
<dbReference type="Gene3D" id="1.20.144.10">
    <property type="entry name" value="Phosphatidic acid phosphatase type 2/haloperoxidase"/>
    <property type="match status" value="1"/>
</dbReference>
<dbReference type="Pfam" id="PF01569">
    <property type="entry name" value="PAP2"/>
    <property type="match status" value="1"/>
</dbReference>
<dbReference type="Proteomes" id="UP001589718">
    <property type="component" value="Unassembled WGS sequence"/>
</dbReference>
<name>A0ABV5PK64_STRCM</name>
<dbReference type="SMART" id="SM00014">
    <property type="entry name" value="acidPPc"/>
    <property type="match status" value="1"/>
</dbReference>
<feature type="transmembrane region" description="Helical" evidence="1">
    <location>
        <begin position="115"/>
        <end position="138"/>
    </location>
</feature>
<proteinExistence type="predicted"/>
<feature type="transmembrane region" description="Helical" evidence="1">
    <location>
        <begin position="176"/>
        <end position="195"/>
    </location>
</feature>
<feature type="transmembrane region" description="Helical" evidence="1">
    <location>
        <begin position="51"/>
        <end position="70"/>
    </location>
</feature>
<dbReference type="RefSeq" id="WP_345225479.1">
    <property type="nucleotide sequence ID" value="NZ_BAAAXE010000013.1"/>
</dbReference>
<dbReference type="CDD" id="cd03392">
    <property type="entry name" value="PAP2_like_2"/>
    <property type="match status" value="1"/>
</dbReference>
<reference evidence="3 4" key="1">
    <citation type="submission" date="2024-09" db="EMBL/GenBank/DDBJ databases">
        <authorList>
            <person name="Sun Q."/>
            <person name="Mori K."/>
        </authorList>
    </citation>
    <scope>NUCLEOTIDE SEQUENCE [LARGE SCALE GENOMIC DNA]</scope>
    <source>
        <strain evidence="3 4">JCM 4362</strain>
    </source>
</reference>
<dbReference type="PANTHER" id="PTHR14969:SF13">
    <property type="entry name" value="AT30094P"/>
    <property type="match status" value="1"/>
</dbReference>
<keyword evidence="1" id="KW-1133">Transmembrane helix</keyword>
<organism evidence="3 4">
    <name type="scientific">Streptomyces cremeus</name>
    <dbReference type="NCBI Taxonomy" id="66881"/>
    <lineage>
        <taxon>Bacteria</taxon>
        <taxon>Bacillati</taxon>
        <taxon>Actinomycetota</taxon>
        <taxon>Actinomycetes</taxon>
        <taxon>Kitasatosporales</taxon>
        <taxon>Streptomycetaceae</taxon>
        <taxon>Streptomyces</taxon>
    </lineage>
</organism>
<evidence type="ECO:0000313" key="3">
    <source>
        <dbReference type="EMBL" id="MFB9523608.1"/>
    </source>
</evidence>
<accession>A0ABV5PK64</accession>
<evidence type="ECO:0000256" key="1">
    <source>
        <dbReference type="SAM" id="Phobius"/>
    </source>
</evidence>
<evidence type="ECO:0000313" key="4">
    <source>
        <dbReference type="Proteomes" id="UP001589718"/>
    </source>
</evidence>
<dbReference type="EMBL" id="JBHMCR010000018">
    <property type="protein sequence ID" value="MFB9523608.1"/>
    <property type="molecule type" value="Genomic_DNA"/>
</dbReference>
<dbReference type="InterPro" id="IPR036938">
    <property type="entry name" value="PAP2/HPO_sf"/>
</dbReference>
<keyword evidence="1" id="KW-0472">Membrane</keyword>
<protein>
    <submittedName>
        <fullName evidence="3">Phosphatase PAP2 family protein</fullName>
    </submittedName>
</protein>
<feature type="domain" description="Phosphatidic acid phosphatase type 2/haloperoxidase" evidence="2">
    <location>
        <begin position="76"/>
        <end position="191"/>
    </location>
</feature>
<comment type="caution">
    <text evidence="3">The sequence shown here is derived from an EMBL/GenBank/DDBJ whole genome shotgun (WGS) entry which is preliminary data.</text>
</comment>
<sequence>MLTAASAVLLVLVAVSWGPLVSLDRGIADGLHRWAVGDPATTGVMRVLSDWVWDPWAMRAVIAVLFCWLLAHGERTLAVWIAVTSAVAAIVQQALKAAVGRERPVWSDPVDTAHYAAFPSGHAMTATVTFGLLLWLLARFTASRVALAALLVLAAVSVLGVGFTRVYLGVHWFTDVLGGWLLGAAVALTAAGLHARREARRARPRP</sequence>
<feature type="transmembrane region" description="Helical" evidence="1">
    <location>
        <begin position="145"/>
        <end position="164"/>
    </location>
</feature>
<evidence type="ECO:0000259" key="2">
    <source>
        <dbReference type="SMART" id="SM00014"/>
    </source>
</evidence>
<dbReference type="InterPro" id="IPR000326">
    <property type="entry name" value="PAP2/HPO"/>
</dbReference>
<keyword evidence="4" id="KW-1185">Reference proteome</keyword>
<feature type="transmembrane region" description="Helical" evidence="1">
    <location>
        <begin position="77"/>
        <end position="95"/>
    </location>
</feature>